<gene>
    <name evidence="2" type="ORF">MM415A00828_0004</name>
    <name evidence="1" type="ORF">TM448A03308_0001</name>
    <name evidence="3" type="ORF">TM448B01616_0004</name>
</gene>
<sequence>MSLRQEIRKAELEETIENLQWSLDVNRKDLMRKEIEKAIAIIQTFGIDENF</sequence>
<name>A0A6H2A057_9ZZZZ</name>
<dbReference type="EMBL" id="MT142395">
    <property type="protein sequence ID" value="QJA79782.1"/>
    <property type="molecule type" value="Genomic_DNA"/>
</dbReference>
<dbReference type="AlphaFoldDB" id="A0A6H2A057"/>
<evidence type="ECO:0000313" key="1">
    <source>
        <dbReference type="EMBL" id="QJA53204.1"/>
    </source>
</evidence>
<organism evidence="1">
    <name type="scientific">viral metagenome</name>
    <dbReference type="NCBI Taxonomy" id="1070528"/>
    <lineage>
        <taxon>unclassified sequences</taxon>
        <taxon>metagenomes</taxon>
        <taxon>organismal metagenomes</taxon>
    </lineage>
</organism>
<dbReference type="EMBL" id="MT144403">
    <property type="protein sequence ID" value="QJA53204.1"/>
    <property type="molecule type" value="Genomic_DNA"/>
</dbReference>
<protein>
    <submittedName>
        <fullName evidence="1">Uncharacterized protein</fullName>
    </submittedName>
</protein>
<accession>A0A6H2A057</accession>
<dbReference type="EMBL" id="MT144795">
    <property type="protein sequence ID" value="QJH99524.1"/>
    <property type="molecule type" value="Genomic_DNA"/>
</dbReference>
<reference evidence="1" key="1">
    <citation type="submission" date="2020-03" db="EMBL/GenBank/DDBJ databases">
        <title>The deep terrestrial virosphere.</title>
        <authorList>
            <person name="Holmfeldt K."/>
            <person name="Nilsson E."/>
            <person name="Simone D."/>
            <person name="Lopez-Fernandez M."/>
            <person name="Wu X."/>
            <person name="de Brujin I."/>
            <person name="Lundin D."/>
            <person name="Andersson A."/>
            <person name="Bertilsson S."/>
            <person name="Dopson M."/>
        </authorList>
    </citation>
    <scope>NUCLEOTIDE SEQUENCE</scope>
    <source>
        <strain evidence="2">MM415A00828</strain>
        <strain evidence="1">TM448A03308</strain>
        <strain evidence="3">TM448B01616</strain>
    </source>
</reference>
<proteinExistence type="predicted"/>
<evidence type="ECO:0000313" key="3">
    <source>
        <dbReference type="EMBL" id="QJH99524.1"/>
    </source>
</evidence>
<evidence type="ECO:0000313" key="2">
    <source>
        <dbReference type="EMBL" id="QJA79782.1"/>
    </source>
</evidence>